<feature type="compositionally biased region" description="Basic and acidic residues" evidence="1">
    <location>
        <begin position="21"/>
        <end position="30"/>
    </location>
</feature>
<evidence type="ECO:0000313" key="2">
    <source>
        <dbReference type="EMBL" id="MBB4121731.1"/>
    </source>
</evidence>
<dbReference type="InterPro" id="IPR019632">
    <property type="entry name" value="DUF2497"/>
</dbReference>
<proteinExistence type="predicted"/>
<sequence length="253" mass="28766">MAQPKLQQEPTMEEILASIRRIIDSGEDAGRSPGYRSSQPRASEQVRDDDARQPTGERDEDWYQRDDERSSEPVIVSRHHSTEEPVAAPHQPERAEPARHEQPMVEQPMVEQQVYRGEHAEPAAEPELPPHGEELSHEEESGDRQSFQAVYPGTMGEVARQVREATGQFHAHEDQDAVTPEGDDASLLSAESEMRISEALRELSFALEREGARSIEEIVAEELRPLLSTWLETHMPSIVENVVARELERMRRR</sequence>
<organism evidence="2 3">
    <name type="scientific">Martelella radicis</name>
    <dbReference type="NCBI Taxonomy" id="1397476"/>
    <lineage>
        <taxon>Bacteria</taxon>
        <taxon>Pseudomonadati</taxon>
        <taxon>Pseudomonadota</taxon>
        <taxon>Alphaproteobacteria</taxon>
        <taxon>Hyphomicrobiales</taxon>
        <taxon>Aurantimonadaceae</taxon>
        <taxon>Martelella</taxon>
    </lineage>
</organism>
<feature type="compositionally biased region" description="Basic and acidic residues" evidence="1">
    <location>
        <begin position="44"/>
        <end position="71"/>
    </location>
</feature>
<accession>A0A7W6KIA6</accession>
<protein>
    <recommendedName>
        <fullName evidence="4">DUF2497 domain-containing protein</fullName>
    </recommendedName>
</protein>
<dbReference type="RefSeq" id="WP_183484635.1">
    <property type="nucleotide sequence ID" value="NZ_JACIDZ010000004.1"/>
</dbReference>
<comment type="caution">
    <text evidence="2">The sequence shown here is derived from an EMBL/GenBank/DDBJ whole genome shotgun (WGS) entry which is preliminary data.</text>
</comment>
<evidence type="ECO:0000256" key="1">
    <source>
        <dbReference type="SAM" id="MobiDB-lite"/>
    </source>
</evidence>
<dbReference type="Pfam" id="PF10691">
    <property type="entry name" value="DUF2497"/>
    <property type="match status" value="1"/>
</dbReference>
<evidence type="ECO:0008006" key="4">
    <source>
        <dbReference type="Google" id="ProtNLM"/>
    </source>
</evidence>
<reference evidence="2 3" key="1">
    <citation type="submission" date="2020-08" db="EMBL/GenBank/DDBJ databases">
        <title>Genomic Encyclopedia of Type Strains, Phase IV (KMG-IV): sequencing the most valuable type-strain genomes for metagenomic binning, comparative biology and taxonomic classification.</title>
        <authorList>
            <person name="Goeker M."/>
        </authorList>
    </citation>
    <scope>NUCLEOTIDE SEQUENCE [LARGE SCALE GENOMIC DNA]</scope>
    <source>
        <strain evidence="2 3">DSM 28101</strain>
    </source>
</reference>
<feature type="region of interest" description="Disordered" evidence="1">
    <location>
        <begin position="20"/>
        <end position="146"/>
    </location>
</feature>
<evidence type="ECO:0000313" key="3">
    <source>
        <dbReference type="Proteomes" id="UP000530571"/>
    </source>
</evidence>
<feature type="compositionally biased region" description="Basic and acidic residues" evidence="1">
    <location>
        <begin position="91"/>
        <end position="103"/>
    </location>
</feature>
<dbReference type="EMBL" id="JACIDZ010000004">
    <property type="protein sequence ID" value="MBB4121731.1"/>
    <property type="molecule type" value="Genomic_DNA"/>
</dbReference>
<keyword evidence="3" id="KW-1185">Reference proteome</keyword>
<gene>
    <name evidence="2" type="ORF">GGR30_001649</name>
</gene>
<feature type="compositionally biased region" description="Basic and acidic residues" evidence="1">
    <location>
        <begin position="116"/>
        <end position="143"/>
    </location>
</feature>
<name>A0A7W6KIA6_9HYPH</name>
<dbReference type="AlphaFoldDB" id="A0A7W6KIA6"/>
<dbReference type="Proteomes" id="UP000530571">
    <property type="component" value="Unassembled WGS sequence"/>
</dbReference>